<dbReference type="KEGG" id="elut:CKA38_04255"/>
<dbReference type="PANTHER" id="PTHR11058">
    <property type="entry name" value="NADH-UBIQUINONE OXIDOREDUCTASE CHAIN 3"/>
    <property type="match status" value="1"/>
</dbReference>
<feature type="transmembrane region" description="Helical" evidence="8">
    <location>
        <begin position="6"/>
        <end position="33"/>
    </location>
</feature>
<dbReference type="EMBL" id="CP023004">
    <property type="protein sequence ID" value="AWI08569.1"/>
    <property type="molecule type" value="Genomic_DNA"/>
</dbReference>
<dbReference type="GO" id="GO:0048038">
    <property type="term" value="F:quinone binding"/>
    <property type="evidence" value="ECO:0007669"/>
    <property type="project" value="UniProtKB-KW"/>
</dbReference>
<dbReference type="AlphaFoldDB" id="A0A2U8E130"/>
<dbReference type="InterPro" id="IPR000440">
    <property type="entry name" value="NADH_UbQ/plastoQ_OxRdtase_su3"/>
</dbReference>
<dbReference type="PANTHER" id="PTHR11058:SF9">
    <property type="entry name" value="NADH-UBIQUINONE OXIDOREDUCTASE CHAIN 3"/>
    <property type="match status" value="1"/>
</dbReference>
<comment type="subcellular location">
    <subcellularLocation>
        <location evidence="7">Cell membrane</location>
        <topology evidence="7">Multi-pass membrane protein</topology>
    </subcellularLocation>
    <subcellularLocation>
        <location evidence="1">Membrane</location>
    </subcellularLocation>
</comment>
<keyword evidence="10" id="KW-1185">Reference proteome</keyword>
<evidence type="ECO:0000256" key="5">
    <source>
        <dbReference type="ARBA" id="ARBA00022989"/>
    </source>
</evidence>
<evidence type="ECO:0000256" key="2">
    <source>
        <dbReference type="ARBA" id="ARBA00008472"/>
    </source>
</evidence>
<comment type="catalytic activity">
    <reaction evidence="7">
        <text>a quinone + NADH + 5 H(+)(in) = a quinol + NAD(+) + 4 H(+)(out)</text>
        <dbReference type="Rhea" id="RHEA:57888"/>
        <dbReference type="ChEBI" id="CHEBI:15378"/>
        <dbReference type="ChEBI" id="CHEBI:24646"/>
        <dbReference type="ChEBI" id="CHEBI:57540"/>
        <dbReference type="ChEBI" id="CHEBI:57945"/>
        <dbReference type="ChEBI" id="CHEBI:132124"/>
    </reaction>
</comment>
<evidence type="ECO:0000256" key="6">
    <source>
        <dbReference type="ARBA" id="ARBA00023136"/>
    </source>
</evidence>
<keyword evidence="5 8" id="KW-1133">Transmembrane helix</keyword>
<keyword evidence="4 7" id="KW-0812">Transmembrane</keyword>
<accession>A0A2U8E130</accession>
<sequence>MTIASHPYAFIALFVAVAAAFPLGLLLVCRLWVWAFQPPKPSPVKNGIYECGLESKGDSWIQFKAHYYLYAILFLIFDVEVLFLLPFAASFNVLPWQALLVMLAFILLLAEGLVWAWNRGHLEWK</sequence>
<dbReference type="Pfam" id="PF00507">
    <property type="entry name" value="Oxidored_q4"/>
    <property type="match status" value="1"/>
</dbReference>
<gene>
    <name evidence="9" type="ORF">CKA38_04255</name>
</gene>
<keyword evidence="6 8" id="KW-0472">Membrane</keyword>
<dbReference type="InterPro" id="IPR038430">
    <property type="entry name" value="NDAH_ubi_oxred_su3_sf"/>
</dbReference>
<keyword evidence="3" id="KW-0813">Transport</keyword>
<dbReference type="RefSeq" id="WP_108824377.1">
    <property type="nucleotide sequence ID" value="NZ_CP023004.1"/>
</dbReference>
<comment type="function">
    <text evidence="7">NDH-1 shuttles electrons from NADH, via FMN and iron-sulfur (Fe-S) centers, to quinones in the respiratory chain.</text>
</comment>
<dbReference type="EC" id="7.1.1.-" evidence="7"/>
<dbReference type="Gene3D" id="1.20.58.1610">
    <property type="entry name" value="NADH:ubiquinone/plastoquinone oxidoreductase, chain 3"/>
    <property type="match status" value="1"/>
</dbReference>
<dbReference type="Proteomes" id="UP000244896">
    <property type="component" value="Chromosome"/>
</dbReference>
<evidence type="ECO:0000256" key="3">
    <source>
        <dbReference type="ARBA" id="ARBA00022448"/>
    </source>
</evidence>
<evidence type="ECO:0000256" key="1">
    <source>
        <dbReference type="ARBA" id="ARBA00004370"/>
    </source>
</evidence>
<organism evidence="9 10">
    <name type="scientific">Ereboglobus luteus</name>
    <dbReference type="NCBI Taxonomy" id="1796921"/>
    <lineage>
        <taxon>Bacteria</taxon>
        <taxon>Pseudomonadati</taxon>
        <taxon>Verrucomicrobiota</taxon>
        <taxon>Opitutia</taxon>
        <taxon>Opitutales</taxon>
        <taxon>Opitutaceae</taxon>
        <taxon>Ereboglobus</taxon>
    </lineage>
</organism>
<evidence type="ECO:0000256" key="4">
    <source>
        <dbReference type="ARBA" id="ARBA00022692"/>
    </source>
</evidence>
<comment type="similarity">
    <text evidence="2 7">Belongs to the complex I subunit 3 family.</text>
</comment>
<keyword evidence="7" id="KW-0874">Quinone</keyword>
<dbReference type="GO" id="GO:0008137">
    <property type="term" value="F:NADH dehydrogenase (ubiquinone) activity"/>
    <property type="evidence" value="ECO:0007669"/>
    <property type="project" value="InterPro"/>
</dbReference>
<feature type="transmembrane region" description="Helical" evidence="8">
    <location>
        <begin position="67"/>
        <end position="88"/>
    </location>
</feature>
<dbReference type="GO" id="GO:0005886">
    <property type="term" value="C:plasma membrane"/>
    <property type="evidence" value="ECO:0007669"/>
    <property type="project" value="UniProtKB-SubCell"/>
</dbReference>
<dbReference type="GO" id="GO:0030964">
    <property type="term" value="C:NADH dehydrogenase complex"/>
    <property type="evidence" value="ECO:0007669"/>
    <property type="project" value="TreeGrafter"/>
</dbReference>
<feature type="transmembrane region" description="Helical" evidence="8">
    <location>
        <begin position="94"/>
        <end position="117"/>
    </location>
</feature>
<evidence type="ECO:0000256" key="8">
    <source>
        <dbReference type="SAM" id="Phobius"/>
    </source>
</evidence>
<name>A0A2U8E130_9BACT</name>
<reference evidence="9 10" key="1">
    <citation type="journal article" date="2018" name="Syst. Appl. Microbiol.">
        <title>Ereboglobus luteus gen. nov. sp. nov. from cockroach guts, and new insights into the oxygen relationship of the genera Opitutus and Didymococcus (Verrucomicrobia: Opitutaceae).</title>
        <authorList>
            <person name="Tegtmeier D."/>
            <person name="Belitz A."/>
            <person name="Radek R."/>
            <person name="Heimerl T."/>
            <person name="Brune A."/>
        </authorList>
    </citation>
    <scope>NUCLEOTIDE SEQUENCE [LARGE SCALE GENOMIC DNA]</scope>
    <source>
        <strain evidence="9 10">Ho45</strain>
    </source>
</reference>
<dbReference type="OrthoDB" id="195839at2"/>
<protein>
    <recommendedName>
        <fullName evidence="7">NADH-quinone oxidoreductase subunit</fullName>
        <ecNumber evidence="7">7.1.1.-</ecNumber>
    </recommendedName>
</protein>
<evidence type="ECO:0000256" key="7">
    <source>
        <dbReference type="RuleBase" id="RU003639"/>
    </source>
</evidence>
<evidence type="ECO:0000313" key="9">
    <source>
        <dbReference type="EMBL" id="AWI08569.1"/>
    </source>
</evidence>
<proteinExistence type="inferred from homology"/>
<evidence type="ECO:0000313" key="10">
    <source>
        <dbReference type="Proteomes" id="UP000244896"/>
    </source>
</evidence>
<keyword evidence="7" id="KW-0520">NAD</keyword>